<sequence>MKLKPTPPRDALTRYLRDKRTHVSAKSVANYKSTLQRFCDWLDDNGIHDLRDLDSEIIQQYTEYRLESIKPISARNDLRTITNYVRFCESVNAVPQGLGDLIRIPRVPEEDEVNDSLLTKEEADAILPHLAKFEYASDRHVIVLILWKTGMRISGLRALDVTDFDDARPALAVRHRPDTGTPLKRRSKGERDVLIAQATADVIRDYIRQNRPDVTDEYDREPLIATDHGRIVRTGIQRHVYTATRPCTYNGGDCPFKDDPADCGAMTWNTASKCPGSVSPHALRRGYVTAARNAGQPKDVTGERVNMSGRVLDKHYDKGNHADKAERRREFIRDV</sequence>
<feature type="domain" description="Core-binding (CB)" evidence="6">
    <location>
        <begin position="3"/>
        <end position="89"/>
    </location>
</feature>
<evidence type="ECO:0000256" key="3">
    <source>
        <dbReference type="ARBA" id="ARBA00023172"/>
    </source>
</evidence>
<evidence type="ECO:0000313" key="8">
    <source>
        <dbReference type="Proteomes" id="UP001596201"/>
    </source>
</evidence>
<dbReference type="GO" id="GO:0003677">
    <property type="term" value="F:DNA binding"/>
    <property type="evidence" value="ECO:0007669"/>
    <property type="project" value="UniProtKB-UniRule"/>
</dbReference>
<evidence type="ECO:0000259" key="6">
    <source>
        <dbReference type="PROSITE" id="PS51900"/>
    </source>
</evidence>
<dbReference type="PANTHER" id="PTHR30349">
    <property type="entry name" value="PHAGE INTEGRASE-RELATED"/>
    <property type="match status" value="1"/>
</dbReference>
<reference evidence="7 8" key="1">
    <citation type="journal article" date="2019" name="Int. J. Syst. Evol. Microbiol.">
        <title>The Global Catalogue of Microorganisms (GCM) 10K type strain sequencing project: providing services to taxonomists for standard genome sequencing and annotation.</title>
        <authorList>
            <consortium name="The Broad Institute Genomics Platform"/>
            <consortium name="The Broad Institute Genome Sequencing Center for Infectious Disease"/>
            <person name="Wu L."/>
            <person name="Ma J."/>
        </authorList>
    </citation>
    <scope>NUCLEOTIDE SEQUENCE [LARGE SCALE GENOMIC DNA]</scope>
    <source>
        <strain evidence="7 8">CGMCC 1.12237</strain>
    </source>
</reference>
<dbReference type="InterPro" id="IPR013762">
    <property type="entry name" value="Integrase-like_cat_sf"/>
</dbReference>
<dbReference type="InterPro" id="IPR010998">
    <property type="entry name" value="Integrase_recombinase_N"/>
</dbReference>
<dbReference type="RefSeq" id="WP_227229163.1">
    <property type="nucleotide sequence ID" value="NZ_JAJCVJ010000001.1"/>
</dbReference>
<keyword evidence="1" id="KW-0229">DNA integration</keyword>
<dbReference type="InterPro" id="IPR004107">
    <property type="entry name" value="Integrase_SAM-like_N"/>
</dbReference>
<dbReference type="PROSITE" id="PS51900">
    <property type="entry name" value="CB"/>
    <property type="match status" value="1"/>
</dbReference>
<dbReference type="Proteomes" id="UP001596201">
    <property type="component" value="Unassembled WGS sequence"/>
</dbReference>
<keyword evidence="3" id="KW-0233">DNA recombination</keyword>
<keyword evidence="8" id="KW-1185">Reference proteome</keyword>
<proteinExistence type="predicted"/>
<dbReference type="InterPro" id="IPR002104">
    <property type="entry name" value="Integrase_catalytic"/>
</dbReference>
<dbReference type="EMBL" id="JBHSKX010000001">
    <property type="protein sequence ID" value="MFC5365546.1"/>
    <property type="molecule type" value="Genomic_DNA"/>
</dbReference>
<evidence type="ECO:0000256" key="4">
    <source>
        <dbReference type="PROSITE-ProRule" id="PRU01248"/>
    </source>
</evidence>
<comment type="caution">
    <text evidence="7">The sequence shown here is derived from an EMBL/GenBank/DDBJ whole genome shotgun (WGS) entry which is preliminary data.</text>
</comment>
<dbReference type="SUPFAM" id="SSF56349">
    <property type="entry name" value="DNA breaking-rejoining enzymes"/>
    <property type="match status" value="1"/>
</dbReference>
<feature type="domain" description="Tyr recombinase" evidence="5">
    <location>
        <begin position="113"/>
        <end position="332"/>
    </location>
</feature>
<dbReference type="GO" id="GO:0015074">
    <property type="term" value="P:DNA integration"/>
    <property type="evidence" value="ECO:0007669"/>
    <property type="project" value="UniProtKB-KW"/>
</dbReference>
<evidence type="ECO:0000256" key="2">
    <source>
        <dbReference type="ARBA" id="ARBA00023125"/>
    </source>
</evidence>
<dbReference type="CDD" id="cd00397">
    <property type="entry name" value="DNA_BRE_C"/>
    <property type="match status" value="1"/>
</dbReference>
<keyword evidence="2 4" id="KW-0238">DNA-binding</keyword>
<dbReference type="PROSITE" id="PS51898">
    <property type="entry name" value="TYR_RECOMBINASE"/>
    <property type="match status" value="1"/>
</dbReference>
<protein>
    <submittedName>
        <fullName evidence="7">Tyrosine-type recombinase/integrase</fullName>
    </submittedName>
</protein>
<dbReference type="PANTHER" id="PTHR30349:SF41">
    <property type="entry name" value="INTEGRASE_RECOMBINASE PROTEIN MJ0367-RELATED"/>
    <property type="match status" value="1"/>
</dbReference>
<dbReference type="Pfam" id="PF02899">
    <property type="entry name" value="Phage_int_SAM_1"/>
    <property type="match status" value="1"/>
</dbReference>
<dbReference type="InterPro" id="IPR050090">
    <property type="entry name" value="Tyrosine_recombinase_XerCD"/>
</dbReference>
<dbReference type="InterPro" id="IPR011010">
    <property type="entry name" value="DNA_brk_join_enz"/>
</dbReference>
<accession>A0ABD5R6P5</accession>
<evidence type="ECO:0000313" key="7">
    <source>
        <dbReference type="EMBL" id="MFC5365546.1"/>
    </source>
</evidence>
<dbReference type="Gene3D" id="1.10.150.130">
    <property type="match status" value="1"/>
</dbReference>
<gene>
    <name evidence="7" type="ORF">ACFPJ5_01245</name>
</gene>
<evidence type="ECO:0000256" key="1">
    <source>
        <dbReference type="ARBA" id="ARBA00022908"/>
    </source>
</evidence>
<dbReference type="AlphaFoldDB" id="A0ABD5R6P5"/>
<evidence type="ECO:0000259" key="5">
    <source>
        <dbReference type="PROSITE" id="PS51898"/>
    </source>
</evidence>
<dbReference type="GO" id="GO:0006310">
    <property type="term" value="P:DNA recombination"/>
    <property type="evidence" value="ECO:0007669"/>
    <property type="project" value="UniProtKB-KW"/>
</dbReference>
<name>A0ABD5R6P5_9EURY</name>
<organism evidence="7 8">
    <name type="scientific">Salinirubrum litoreum</name>
    <dbReference type="NCBI Taxonomy" id="1126234"/>
    <lineage>
        <taxon>Archaea</taxon>
        <taxon>Methanobacteriati</taxon>
        <taxon>Methanobacteriota</taxon>
        <taxon>Stenosarchaea group</taxon>
        <taxon>Halobacteria</taxon>
        <taxon>Halobacteriales</taxon>
        <taxon>Haloferacaceae</taxon>
        <taxon>Salinirubrum</taxon>
    </lineage>
</organism>
<dbReference type="Gene3D" id="1.10.443.10">
    <property type="entry name" value="Intergrase catalytic core"/>
    <property type="match status" value="1"/>
</dbReference>
<dbReference type="InterPro" id="IPR044068">
    <property type="entry name" value="CB"/>
</dbReference>